<dbReference type="EMBL" id="ACFC01000001">
    <property type="protein sequence ID" value="EEE09153.1"/>
    <property type="molecule type" value="Genomic_DNA"/>
</dbReference>
<feature type="transmembrane region" description="Helical" evidence="6">
    <location>
        <begin position="190"/>
        <end position="211"/>
    </location>
</feature>
<name>B9BHH0_9BURK</name>
<evidence type="ECO:0000256" key="6">
    <source>
        <dbReference type="SAM" id="Phobius"/>
    </source>
</evidence>
<accession>B9BHH0</accession>
<dbReference type="PANTHER" id="PTHR31885:SF6">
    <property type="entry name" value="GH04784P"/>
    <property type="match status" value="1"/>
</dbReference>
<reference evidence="7 8" key="1">
    <citation type="journal article" date="2012" name="J. Bacteriol.">
        <title>Draft Genome Sequence Determination for Cystic Fibrosis and Chronic Granulomatous Disease Burkholderia multivorans Isolates.</title>
        <authorList>
            <person name="Varga J.J."/>
            <person name="Losada L."/>
            <person name="Zelazny A.M."/>
            <person name="Brinkac L."/>
            <person name="Harkins D."/>
            <person name="Radune D."/>
            <person name="Hostetler J."/>
            <person name="Sampaio E.P."/>
            <person name="Ronning C.M."/>
            <person name="Nierman W.C."/>
            <person name="Greenberg D.E."/>
            <person name="Holland S.M."/>
            <person name="Goldberg J.B."/>
        </authorList>
    </citation>
    <scope>NUCLEOTIDE SEQUENCE [LARGE SCALE GENOMIC DNA]</scope>
    <source>
        <strain evidence="7 8">CGD2</strain>
    </source>
</reference>
<dbReference type="PANTHER" id="PTHR31885">
    <property type="entry name" value="GH04784P"/>
    <property type="match status" value="1"/>
</dbReference>
<dbReference type="Pfam" id="PF07947">
    <property type="entry name" value="YhhN"/>
    <property type="match status" value="1"/>
</dbReference>
<dbReference type="Proteomes" id="UP000004535">
    <property type="component" value="Unassembled WGS sequence"/>
</dbReference>
<comment type="similarity">
    <text evidence="2">Belongs to the TMEM86 family.</text>
</comment>
<feature type="transmembrane region" description="Helical" evidence="6">
    <location>
        <begin position="217"/>
        <end position="237"/>
    </location>
</feature>
<evidence type="ECO:0000256" key="3">
    <source>
        <dbReference type="ARBA" id="ARBA00022692"/>
    </source>
</evidence>
<protein>
    <submittedName>
        <fullName evidence="7">YhhN family protein</fullName>
    </submittedName>
</protein>
<keyword evidence="4 6" id="KW-1133">Transmembrane helix</keyword>
<evidence type="ECO:0000256" key="1">
    <source>
        <dbReference type="ARBA" id="ARBA00004141"/>
    </source>
</evidence>
<feature type="transmembrane region" description="Helical" evidence="6">
    <location>
        <begin position="108"/>
        <end position="127"/>
    </location>
</feature>
<proteinExistence type="inferred from homology"/>
<evidence type="ECO:0000313" key="8">
    <source>
        <dbReference type="Proteomes" id="UP000004535"/>
    </source>
</evidence>
<evidence type="ECO:0000256" key="5">
    <source>
        <dbReference type="ARBA" id="ARBA00023136"/>
    </source>
</evidence>
<comment type="subcellular location">
    <subcellularLocation>
        <location evidence="1">Membrane</location>
        <topology evidence="1">Multi-pass membrane protein</topology>
    </subcellularLocation>
</comment>
<feature type="transmembrane region" description="Helical" evidence="6">
    <location>
        <begin position="36"/>
        <end position="54"/>
    </location>
</feature>
<organism evidence="7 8">
    <name type="scientific">Burkholderia multivorans CGD2</name>
    <dbReference type="NCBI Taxonomy" id="513052"/>
    <lineage>
        <taxon>Bacteria</taxon>
        <taxon>Pseudomonadati</taxon>
        <taxon>Pseudomonadota</taxon>
        <taxon>Betaproteobacteria</taxon>
        <taxon>Burkholderiales</taxon>
        <taxon>Burkholderiaceae</taxon>
        <taxon>Burkholderia</taxon>
        <taxon>Burkholderia cepacia complex</taxon>
    </lineage>
</organism>
<feature type="transmembrane region" description="Helical" evidence="6">
    <location>
        <begin position="139"/>
        <end position="157"/>
    </location>
</feature>
<feature type="transmembrane region" description="Helical" evidence="6">
    <location>
        <begin position="60"/>
        <end position="77"/>
    </location>
</feature>
<feature type="transmembrane region" description="Helical" evidence="6">
    <location>
        <begin position="84"/>
        <end position="102"/>
    </location>
</feature>
<keyword evidence="3 6" id="KW-0812">Transmembrane</keyword>
<dbReference type="InterPro" id="IPR012506">
    <property type="entry name" value="TMEM86B-like"/>
</dbReference>
<dbReference type="AlphaFoldDB" id="B9BHH0"/>
<evidence type="ECO:0000256" key="4">
    <source>
        <dbReference type="ARBA" id="ARBA00022989"/>
    </source>
</evidence>
<comment type="caution">
    <text evidence="7">The sequence shown here is derived from an EMBL/GenBank/DDBJ whole genome shotgun (WGS) entry which is preliminary data.</text>
</comment>
<dbReference type="GO" id="GO:0016020">
    <property type="term" value="C:membrane"/>
    <property type="evidence" value="ECO:0007669"/>
    <property type="project" value="UniProtKB-SubCell"/>
</dbReference>
<sequence length="247" mass="26074">MAVDPRVGATGCRHASTTTIRRPRLLATLPATYRRLCPLAVAAALLYGVSLAAAPYRGQFAAKAAMGILLLAAGSTLRAPRERAWLVAALAAAVLGDVLLALPDSPFTFMGGLGAFLLTHLCYCAIFLRWRARPHGWRVAALVVLWIAAPAFYAAFFPHLGELAVPVAVYMLVLVAMASFALAADTHAPLVAIGSLIFVGSDTLIGVERFLGSFPGIGPAIWALYALAQVVIVTGVFHETTARTVRP</sequence>
<keyword evidence="5 6" id="KW-0472">Membrane</keyword>
<gene>
    <name evidence="7" type="ORF">BURMUCGD2_4525</name>
</gene>
<evidence type="ECO:0000256" key="2">
    <source>
        <dbReference type="ARBA" id="ARBA00007375"/>
    </source>
</evidence>
<feature type="transmembrane region" description="Helical" evidence="6">
    <location>
        <begin position="163"/>
        <end position="183"/>
    </location>
</feature>
<evidence type="ECO:0000313" key="7">
    <source>
        <dbReference type="EMBL" id="EEE09153.1"/>
    </source>
</evidence>
<dbReference type="GO" id="GO:0016787">
    <property type="term" value="F:hydrolase activity"/>
    <property type="evidence" value="ECO:0007669"/>
    <property type="project" value="TreeGrafter"/>
</dbReference>